<comment type="caution">
    <text evidence="3">The sequence shown here is derived from an EMBL/GenBank/DDBJ whole genome shotgun (WGS) entry which is preliminary data.</text>
</comment>
<dbReference type="GO" id="GO:0003677">
    <property type="term" value="F:DNA binding"/>
    <property type="evidence" value="ECO:0007669"/>
    <property type="project" value="InterPro"/>
</dbReference>
<feature type="region of interest" description="Disordered" evidence="1">
    <location>
        <begin position="33"/>
        <end position="74"/>
    </location>
</feature>
<evidence type="ECO:0000313" key="4">
    <source>
        <dbReference type="Proteomes" id="UP001205105"/>
    </source>
</evidence>
<evidence type="ECO:0000259" key="2">
    <source>
        <dbReference type="SMART" id="SM00992"/>
    </source>
</evidence>
<dbReference type="SMART" id="SM00992">
    <property type="entry name" value="YccV-like"/>
    <property type="match status" value="1"/>
</dbReference>
<proteinExistence type="predicted"/>
<dbReference type="InterPro" id="IPR011722">
    <property type="entry name" value="Hemimethylated_DNA-bd_dom"/>
</dbReference>
<evidence type="ECO:0000256" key="1">
    <source>
        <dbReference type="SAM" id="MobiDB-lite"/>
    </source>
</evidence>
<dbReference type="Pfam" id="PF08755">
    <property type="entry name" value="YccV-like"/>
    <property type="match status" value="1"/>
</dbReference>
<evidence type="ECO:0000313" key="3">
    <source>
        <dbReference type="EMBL" id="KAI7842275.1"/>
    </source>
</evidence>
<dbReference type="EMBL" id="JADXDR010000053">
    <property type="protein sequence ID" value="KAI7842275.1"/>
    <property type="molecule type" value="Genomic_DNA"/>
</dbReference>
<name>A0AAD5DQU1_9CHLO</name>
<dbReference type="AlphaFoldDB" id="A0AAD5DQU1"/>
<organism evidence="3 4">
    <name type="scientific">Chlorella ohadii</name>
    <dbReference type="NCBI Taxonomy" id="2649997"/>
    <lineage>
        <taxon>Eukaryota</taxon>
        <taxon>Viridiplantae</taxon>
        <taxon>Chlorophyta</taxon>
        <taxon>core chlorophytes</taxon>
        <taxon>Trebouxiophyceae</taxon>
        <taxon>Chlorellales</taxon>
        <taxon>Chlorellaceae</taxon>
        <taxon>Chlorella clade</taxon>
        <taxon>Chlorella</taxon>
    </lineage>
</organism>
<accession>A0AAD5DQU1</accession>
<dbReference type="InterPro" id="IPR036623">
    <property type="entry name" value="Hemimethylated_DNA-bd_sf"/>
</dbReference>
<dbReference type="SUPFAM" id="SSF141255">
    <property type="entry name" value="YccV-like"/>
    <property type="match status" value="1"/>
</dbReference>
<sequence>MVQLGCGLRVSGGLPPAFPRLSYRQMRRREPFRVAATLSDDDRGGGRSESGGADRGPSPPSAATRWPDCPLPPRPRWSDDRYELIMLQQRMTAVLRSMDAKAASGDFTGALVDRDALLPLQLRERHLLLQPVPHHPDRAPLGKTLLHRQGMVVQHRRHGYKGVIASYSRDGCCLLVPSKRLQCAIDVDLNSLQFGLDAPFFQLLVDQQDRPTGPLPTLVAQEDCLRVADPQPVEHPLISRYFERWSKADRRYIPSILLRAGPWSV</sequence>
<gene>
    <name evidence="3" type="ORF">COHA_003916</name>
</gene>
<protein>
    <recommendedName>
        <fullName evidence="2">Hemimethylated DNA-binding domain-containing protein</fullName>
    </recommendedName>
</protein>
<keyword evidence="4" id="KW-1185">Reference proteome</keyword>
<dbReference type="Gene3D" id="2.30.30.390">
    <property type="entry name" value="Hemimethylated DNA-binding domain"/>
    <property type="match status" value="1"/>
</dbReference>
<reference evidence="3" key="1">
    <citation type="submission" date="2020-11" db="EMBL/GenBank/DDBJ databases">
        <title>Chlorella ohadii genome sequencing and assembly.</title>
        <authorList>
            <person name="Murik O."/>
            <person name="Treves H."/>
            <person name="Kedem I."/>
            <person name="Shotland Y."/>
            <person name="Kaplan A."/>
        </authorList>
    </citation>
    <scope>NUCLEOTIDE SEQUENCE</scope>
    <source>
        <strain evidence="3">1</strain>
    </source>
</reference>
<feature type="domain" description="Hemimethylated DNA-binding" evidence="2">
    <location>
        <begin position="144"/>
        <end position="255"/>
    </location>
</feature>
<dbReference type="Proteomes" id="UP001205105">
    <property type="component" value="Unassembled WGS sequence"/>
</dbReference>